<organism evidence="5 6">
    <name type="scientific">Clostridium thermosuccinogenes</name>
    <dbReference type="NCBI Taxonomy" id="84032"/>
    <lineage>
        <taxon>Bacteria</taxon>
        <taxon>Bacillati</taxon>
        <taxon>Bacillota</taxon>
        <taxon>Clostridia</taxon>
        <taxon>Eubacteriales</taxon>
        <taxon>Clostridiaceae</taxon>
        <taxon>Clostridium</taxon>
    </lineage>
</organism>
<keyword evidence="1" id="KW-0547">Nucleotide-binding</keyword>
<dbReference type="PANTHER" id="PTHR43272">
    <property type="entry name" value="LONG-CHAIN-FATTY-ACID--COA LIGASE"/>
    <property type="match status" value="1"/>
</dbReference>
<evidence type="ECO:0000256" key="2">
    <source>
        <dbReference type="ARBA" id="ARBA00022840"/>
    </source>
</evidence>
<dbReference type="Pfam" id="PF23562">
    <property type="entry name" value="AMP-binding_C_3"/>
    <property type="match status" value="1"/>
</dbReference>
<evidence type="ECO:0000256" key="1">
    <source>
        <dbReference type="ARBA" id="ARBA00022741"/>
    </source>
</evidence>
<dbReference type="OrthoDB" id="9778383at2"/>
<keyword evidence="2" id="KW-0067">ATP-binding</keyword>
<proteinExistence type="predicted"/>
<dbReference type="KEGG" id="cthd:CDO33_03845"/>
<dbReference type="PANTHER" id="PTHR43272:SF33">
    <property type="entry name" value="AMP-BINDING DOMAIN-CONTAINING PROTEIN-RELATED"/>
    <property type="match status" value="1"/>
</dbReference>
<dbReference type="GO" id="GO:0005524">
    <property type="term" value="F:ATP binding"/>
    <property type="evidence" value="ECO:0007669"/>
    <property type="project" value="UniProtKB-KW"/>
</dbReference>
<dbReference type="AlphaFoldDB" id="A0A2K2F9Q3"/>
<reference evidence="5 6" key="1">
    <citation type="submission" date="2017-06" db="EMBL/GenBank/DDBJ databases">
        <title>Investigating the central metabolism of Clostridium thermosuccinogenes.</title>
        <authorList>
            <person name="Koendjbiharie J.G."/>
            <person name="van Kranenburg R."/>
        </authorList>
    </citation>
    <scope>NUCLEOTIDE SEQUENCE [LARGE SCALE GENOMIC DNA]</scope>
    <source>
        <strain evidence="5 6">DSM 5806</strain>
    </source>
</reference>
<dbReference type="InterPro" id="IPR020845">
    <property type="entry name" value="AMP-binding_CS"/>
</dbReference>
<evidence type="ECO:0000313" key="6">
    <source>
        <dbReference type="Proteomes" id="UP000236151"/>
    </source>
</evidence>
<dbReference type="EMBL" id="NIOJ01000046">
    <property type="protein sequence ID" value="PNT96646.1"/>
    <property type="molecule type" value="Genomic_DNA"/>
</dbReference>
<keyword evidence="6" id="KW-1185">Reference proteome</keyword>
<gene>
    <name evidence="5" type="ORF">CDQ84_14805</name>
</gene>
<sequence length="610" mass="67870">MNKGIEMSVDKGRRVVKGLGYYETREIKDLRELVKESARIYGSAIGFKFKDGNGKIIGKTYEELNGEIDCLGTALASLGLKNARIAILSENRYEWGLCYFSIVNGTGVAVPLDKYLPKIEVENLVERGKVEAIFYSPAFHDIMKELSKTNSRLKYFICMEKMPEEEGGKFLNLPDMIRKGRKLLDSGDRSFVDAPIDREGMSVLLFTSGTTSMSKGVMLSHTNIVSNIMAVASAIKAMPGDVHLSLLPLHHTFENTIGLLFMVYSGVCIAYSEGIRHVAQNLKEYRVTLLVAVPAILEMMYKKLQEGIEKSGKARQFAFLVKISEFLRAIGIDIRRKLFSSVLEKIGPGLRLAVSGAAPLDPEVIKGFDRIGLKLIQGYGLTETSPVVSANNDFVNKPGTIGYPLRGIEVAIDSPDENGMGEILVRGKNVMLGYYEDPEATKEAIDPEGWFRTGDLGSIDEEGFIRITGRAKSMIVLNNGKKAFPEEYEVLLNNIPGVKDSFVWGNKAPDGDIQVCAKLVIDDEKLMKEKGTVPSEKELADILEKAIRDINKNIPKYKIIRYFVMTREDLVKTTTLKIKRPMELEKTVSILNKAGMDMRKASGRYLETLV</sequence>
<dbReference type="SUPFAM" id="SSF56801">
    <property type="entry name" value="Acetyl-CoA synthetase-like"/>
    <property type="match status" value="1"/>
</dbReference>
<evidence type="ECO:0000256" key="3">
    <source>
        <dbReference type="ARBA" id="ARBA00024484"/>
    </source>
</evidence>
<dbReference type="Gene3D" id="3.40.50.12780">
    <property type="entry name" value="N-terminal domain of ligase-like"/>
    <property type="match status" value="1"/>
</dbReference>
<dbReference type="Pfam" id="PF00501">
    <property type="entry name" value="AMP-binding"/>
    <property type="match status" value="1"/>
</dbReference>
<accession>A0A2K2F9Q3</accession>
<feature type="domain" description="AMP-dependent synthetase/ligase" evidence="4">
    <location>
        <begin position="59"/>
        <end position="435"/>
    </location>
</feature>
<name>A0A2K2F9Q3_9CLOT</name>
<protein>
    <submittedName>
        <fullName evidence="5">AMP-dependent synthetase</fullName>
    </submittedName>
</protein>
<comment type="catalytic activity">
    <reaction evidence="3">
        <text>a long-chain fatty acid + ATP + CoA = a long-chain fatty acyl-CoA + AMP + diphosphate</text>
        <dbReference type="Rhea" id="RHEA:15421"/>
        <dbReference type="ChEBI" id="CHEBI:30616"/>
        <dbReference type="ChEBI" id="CHEBI:33019"/>
        <dbReference type="ChEBI" id="CHEBI:57287"/>
        <dbReference type="ChEBI" id="CHEBI:57560"/>
        <dbReference type="ChEBI" id="CHEBI:83139"/>
        <dbReference type="ChEBI" id="CHEBI:456215"/>
        <dbReference type="EC" id="6.2.1.3"/>
    </reaction>
    <physiologicalReaction direction="left-to-right" evidence="3">
        <dbReference type="Rhea" id="RHEA:15422"/>
    </physiologicalReaction>
</comment>
<dbReference type="Gene3D" id="3.30.300.30">
    <property type="match status" value="1"/>
</dbReference>
<dbReference type="PROSITE" id="PS00455">
    <property type="entry name" value="AMP_BINDING"/>
    <property type="match status" value="1"/>
</dbReference>
<dbReference type="InterPro" id="IPR045851">
    <property type="entry name" value="AMP-bd_C_sf"/>
</dbReference>
<dbReference type="InterPro" id="IPR042099">
    <property type="entry name" value="ANL_N_sf"/>
</dbReference>
<evidence type="ECO:0000259" key="4">
    <source>
        <dbReference type="Pfam" id="PF00501"/>
    </source>
</evidence>
<evidence type="ECO:0000313" key="5">
    <source>
        <dbReference type="EMBL" id="PNT96646.1"/>
    </source>
</evidence>
<dbReference type="InterPro" id="IPR000873">
    <property type="entry name" value="AMP-dep_synth/lig_dom"/>
</dbReference>
<dbReference type="GO" id="GO:0016020">
    <property type="term" value="C:membrane"/>
    <property type="evidence" value="ECO:0007669"/>
    <property type="project" value="TreeGrafter"/>
</dbReference>
<dbReference type="RefSeq" id="WP_103082512.1">
    <property type="nucleotide sequence ID" value="NZ_CP021850.1"/>
</dbReference>
<dbReference type="GO" id="GO:0004467">
    <property type="term" value="F:long-chain fatty acid-CoA ligase activity"/>
    <property type="evidence" value="ECO:0007669"/>
    <property type="project" value="UniProtKB-EC"/>
</dbReference>
<comment type="caution">
    <text evidence="5">The sequence shown here is derived from an EMBL/GenBank/DDBJ whole genome shotgun (WGS) entry which is preliminary data.</text>
</comment>
<dbReference type="Proteomes" id="UP000236151">
    <property type="component" value="Unassembled WGS sequence"/>
</dbReference>